<dbReference type="GO" id="GO:0045296">
    <property type="term" value="F:cadherin binding"/>
    <property type="evidence" value="ECO:0007669"/>
    <property type="project" value="TreeGrafter"/>
</dbReference>
<dbReference type="PANTHER" id="PTHR24027:SF438">
    <property type="entry name" value="CADHERIN 23"/>
    <property type="match status" value="1"/>
</dbReference>
<feature type="domain" description="Cadherin" evidence="10">
    <location>
        <begin position="1362"/>
        <end position="1473"/>
    </location>
</feature>
<dbReference type="SUPFAM" id="SSF49313">
    <property type="entry name" value="Cadherin-like"/>
    <property type="match status" value="10"/>
</dbReference>
<dbReference type="PROSITE" id="PS00232">
    <property type="entry name" value="CADHERIN_1"/>
    <property type="match status" value="3"/>
</dbReference>
<evidence type="ECO:0000256" key="4">
    <source>
        <dbReference type="ARBA" id="ARBA00022837"/>
    </source>
</evidence>
<dbReference type="GO" id="GO:0007411">
    <property type="term" value="P:axon guidance"/>
    <property type="evidence" value="ECO:0007669"/>
    <property type="project" value="UniProtKB-ARBA"/>
</dbReference>
<dbReference type="Proteomes" id="UP000050741">
    <property type="component" value="Unassembled WGS sequence"/>
</dbReference>
<keyword evidence="4 7" id="KW-0106">Calcium</keyword>
<evidence type="ECO:0000256" key="2">
    <source>
        <dbReference type="ARBA" id="ARBA00022692"/>
    </source>
</evidence>
<reference evidence="12" key="2">
    <citation type="submission" date="2016-06" db="UniProtKB">
        <authorList>
            <consortium name="WormBaseParasite"/>
        </authorList>
    </citation>
    <scope>IDENTIFICATION</scope>
</reference>
<reference evidence="11" key="1">
    <citation type="submission" date="2014-05" db="EMBL/GenBank/DDBJ databases">
        <title>The genome and life-stage specific transcriptomes of Globodera pallida elucidate key aspects of plant parasitism by a cyst nematode.</title>
        <authorList>
            <person name="Cotton J.A."/>
            <person name="Lilley C.J."/>
            <person name="Jones L.M."/>
            <person name="Kikuchi T."/>
            <person name="Reid A.J."/>
            <person name="Thorpe P."/>
            <person name="Tsai I.J."/>
            <person name="Beasley H."/>
            <person name="Blok V."/>
            <person name="Cock P.J.A."/>
            <person name="Van den Akker S.E."/>
            <person name="Holroyd N."/>
            <person name="Hunt M."/>
            <person name="Mantelin S."/>
            <person name="Naghra H."/>
            <person name="Pain A."/>
            <person name="Palomares-Rius J.E."/>
            <person name="Zarowiecki M."/>
            <person name="Berriman M."/>
            <person name="Jones J.T."/>
            <person name="Urwin P.E."/>
        </authorList>
    </citation>
    <scope>NUCLEOTIDE SEQUENCE [LARGE SCALE GENOMIC DNA]</scope>
    <source>
        <strain evidence="11">Lindley</strain>
    </source>
</reference>
<sequence>MHYWLEGHLSELFKLDPVSGMLCTKKELNVERHGNSIQLKAIAKHSDGSEADAQVIVRLEDVNNHSPVFQPREYALQLSPDMLQPFVPLLRVRAVDMDSSSVSVNSSSSNSSSGTDKIHYRLGDGVGTELFELDEFDGVLMLTERGTRKLGTTEEDGGMMYGLELRVEAADDGGRTSEQLALINVRFVPSRLRCVSFADRIFHFHVSEETLPGIAIGDLRLIDVADADKVLLEIVDDNDSARLFKFDETNAHKLLLETELDSDVAGGEAHLLNVKAIDTAKNCSNLSQILITVLDVNDNAPKFDAKTASIKLPEDFPIHKAFYAVRATDRDRNENGKITYELFQTDPPSVPVQINSNSGILSLSAPLDADSAMFRNNSILLRIRARDHGIPPRHDDMELYMTILDVNDNAPLFDVPEYEIEVPEDAELMSIVHHLNAKDADLTVPNRRVRYSINQILPMIEEGANSSVLGINKWTGEIFLREPLDREQYAQFAFEVEARDGGIPSRMARARLHMRVQDVNDNAPACTQQQIVYVQARGSGGGVQAGDLVGNVQATDPDEGANGTVRFRMQQPNEWFELSAKGDLYFRRPIDAANLSPHARLGADAPAALSLPRSFTLIAEDQSVEMPLSSVCQVLVMMALGQNGTDATEQTVKEVEEASGRHAVRLLGPVQTELWLNAQTPVGTALMQVNASGVQRWSIRPDDPLAQLFAISSDGTIHLAKRPAEGHESFVLAGGTKQSITIQMDPFGNSAPKLLTVVLRRNEYGSGGNFGGSEFPPATITVAEDWSIRWQKPLYTVEKRPKNWTDQMFFRLTAVGDESEKALEMGLFELDELSGALYLAKFPGPNCADEFVFHVMARSLSDQFAFEKDVQLITINLTNWKRNANRRRVRCAKLYQEWNVSESAPIGTFVGRVNILDSANEISTLKFRFNNASSTPAFRVDESDGSLYVRKALDWHTMPTSILLVEVSATTFDEVSQATVTRCAIRVNVQTDAGRTTKSDIRFLSVPNVTIFLANLEQGLYPEGNVVHHFVAISERLPENRALFEIAGGNGLGAFRLESDGALSVPEPSKLAANGGSSVFRLTIRANLNMTTMTSNNNNKMHRNARVEQHFIARVDQSHRKFSYFAKQHFVAEILTDESFAMGRHQFVAKFKRQDNANCALFELVPSPEGFKMNGEDGILEYVAMENGTEALLKAGHNLTLTVLARRCMNSSLDNANYEPAETIDHAVLTIVPRWSIAGPKIEPTSCGNVSVPENEHIRQLLRVRVLLDDDDERVAANGASSSSASSAVVYAIEGGHWHTNLFTIDPGTGWISTGALDREQKQEHLLMVSATDLNSLPKKADMCTVFITVIDRNDNVPVFDPSNAEQIDLSTTASVGHKLAQLEAKDADQGENGQIRYVMASDPSGMFDVGWQTGELTFARESAFISEQSGVWVVLKAVDRGHPKALVSEPKRIRISWERRKSHGNGRSAPPLAFTRQQHAVDVPEGRPRGQFVAQLDLLNRNNSSSPVSYSILPSGNDDFAFSVDAGGKVSTALELDAEIRRHYALQIVAIDASGRQRADTRLDVHVQDANDNAPFIAQQDGAIRLMEDLRRALWFLLFNATDGDASEENSRLSYHLLAGNNFDLFKLDMASGELRFVRWDDAFAMAQIGELSPADELLISARDNGTPCQSAEWSVDVRMDWDGWNGTKPQFGLPIYRKFVPENSALDDKMFSVYADARRVPQHDDNSTDGRRLAQANCTYTIEPTDASSSLSLNETIVVEPTTGDITLIAPLDLETAAANTNMFKGYQQQQQLSIMLHFNVSCTDALGKIVATLPPNVDLNKPIGQVVAIDRDIGYGSAVRYSLDPADAVSAQYVQIAADQGVLGMLRQPSTVGGTTPNGTASGETRVLRFTVWAESGWAYGSEQHRMRSSATVYIEFGEFTTGSNPSMAGADHSLLSSFDLLSLLVLPTLFLCFCLLSVLVLARLLLRSGRSAAKNASGGNFLQPAAPKKRMFSVATCRELQQHAAPDAAGAPALLSPSFESGLFSYVKRTPPMRTERVVDQRHVPSVVPSSCSSSSNYVNMAQHRTASRLAANAAAAATTTAGSRRSAPDSGIDPDARSLASEDSCAVADAFLAALGVVEEMPPRHKGNAKLPPAPQLRHQQTGPPAEDAFLDELIYACMDEIVPVQQQQQQQQLQTARAGARSCSSSSSTFVPHQSTDNIGRTERENVGVGEGKVPNSLKMLAFSFLLTISKRLIEMDAPQKLDPKNGSRV</sequence>
<dbReference type="InterPro" id="IPR015919">
    <property type="entry name" value="Cadherin-like_sf"/>
</dbReference>
<dbReference type="WBParaSite" id="GPLIN_000500900">
    <property type="protein sequence ID" value="GPLIN_000500900"/>
    <property type="gene ID" value="GPLIN_000500900"/>
</dbReference>
<evidence type="ECO:0000256" key="9">
    <source>
        <dbReference type="SAM" id="Phobius"/>
    </source>
</evidence>
<evidence type="ECO:0000256" key="1">
    <source>
        <dbReference type="ARBA" id="ARBA00004370"/>
    </source>
</evidence>
<keyword evidence="5 9" id="KW-1133">Transmembrane helix</keyword>
<feature type="domain" description="Cadherin" evidence="10">
    <location>
        <begin position="892"/>
        <end position="1009"/>
    </location>
</feature>
<keyword evidence="11" id="KW-1185">Reference proteome</keyword>
<feature type="region of interest" description="Disordered" evidence="8">
    <location>
        <begin position="2083"/>
        <end position="2102"/>
    </location>
</feature>
<dbReference type="InterPro" id="IPR020894">
    <property type="entry name" value="Cadherin_CS"/>
</dbReference>
<evidence type="ECO:0000256" key="6">
    <source>
        <dbReference type="ARBA" id="ARBA00023136"/>
    </source>
</evidence>
<evidence type="ECO:0000313" key="12">
    <source>
        <dbReference type="WBParaSite" id="GPLIN_000500900"/>
    </source>
</evidence>
<dbReference type="PANTHER" id="PTHR24027">
    <property type="entry name" value="CADHERIN-23"/>
    <property type="match status" value="1"/>
</dbReference>
<dbReference type="CDD" id="cd11304">
    <property type="entry name" value="Cadherin_repeat"/>
    <property type="match status" value="12"/>
</dbReference>
<dbReference type="GO" id="GO:0008013">
    <property type="term" value="F:beta-catenin binding"/>
    <property type="evidence" value="ECO:0007669"/>
    <property type="project" value="TreeGrafter"/>
</dbReference>
<name>A0A183BWM0_GLOPA</name>
<comment type="subcellular location">
    <subcellularLocation>
        <location evidence="1">Membrane</location>
    </subcellularLocation>
</comment>
<feature type="domain" description="Cadherin" evidence="10">
    <location>
        <begin position="13"/>
        <end position="69"/>
    </location>
</feature>
<keyword evidence="6 9" id="KW-0472">Membrane</keyword>
<evidence type="ECO:0000313" key="11">
    <source>
        <dbReference type="Proteomes" id="UP000050741"/>
    </source>
</evidence>
<evidence type="ECO:0000256" key="3">
    <source>
        <dbReference type="ARBA" id="ARBA00022737"/>
    </source>
</evidence>
<keyword evidence="3" id="KW-0677">Repeat</keyword>
<dbReference type="PRINTS" id="PR00205">
    <property type="entry name" value="CADHERIN"/>
</dbReference>
<feature type="domain" description="Cadherin" evidence="10">
    <location>
        <begin position="1476"/>
        <end position="1578"/>
    </location>
</feature>
<evidence type="ECO:0000256" key="5">
    <source>
        <dbReference type="ARBA" id="ARBA00022989"/>
    </source>
</evidence>
<feature type="domain" description="Cadherin" evidence="10">
    <location>
        <begin position="1250"/>
        <end position="1360"/>
    </location>
</feature>
<dbReference type="GO" id="GO:0007156">
    <property type="term" value="P:homophilic cell adhesion via plasma membrane adhesion molecules"/>
    <property type="evidence" value="ECO:0007669"/>
    <property type="project" value="InterPro"/>
</dbReference>
<protein>
    <submittedName>
        <fullName evidence="12">Cadherin domain protein</fullName>
    </submittedName>
</protein>
<evidence type="ECO:0000256" key="8">
    <source>
        <dbReference type="SAM" id="MobiDB-lite"/>
    </source>
</evidence>
<proteinExistence type="predicted"/>
<feature type="region of interest" description="Disordered" evidence="8">
    <location>
        <begin position="2128"/>
        <end position="2149"/>
    </location>
</feature>
<dbReference type="GO" id="GO:0016342">
    <property type="term" value="C:catenin complex"/>
    <property type="evidence" value="ECO:0007669"/>
    <property type="project" value="TreeGrafter"/>
</dbReference>
<organism evidence="11 12">
    <name type="scientific">Globodera pallida</name>
    <name type="common">Potato cyst nematode worm</name>
    <name type="synonym">Heterodera pallida</name>
    <dbReference type="NCBI Taxonomy" id="36090"/>
    <lineage>
        <taxon>Eukaryota</taxon>
        <taxon>Metazoa</taxon>
        <taxon>Ecdysozoa</taxon>
        <taxon>Nematoda</taxon>
        <taxon>Chromadorea</taxon>
        <taxon>Rhabditida</taxon>
        <taxon>Tylenchina</taxon>
        <taxon>Tylenchomorpha</taxon>
        <taxon>Tylenchoidea</taxon>
        <taxon>Heteroderidae</taxon>
        <taxon>Heteroderinae</taxon>
        <taxon>Globodera</taxon>
    </lineage>
</organism>
<feature type="domain" description="Cadherin" evidence="10">
    <location>
        <begin position="1579"/>
        <end position="1693"/>
    </location>
</feature>
<feature type="transmembrane region" description="Helical" evidence="9">
    <location>
        <begin position="1944"/>
        <end position="1970"/>
    </location>
</feature>
<feature type="domain" description="Cadherin" evidence="10">
    <location>
        <begin position="304"/>
        <end position="413"/>
    </location>
</feature>
<evidence type="ECO:0000259" key="10">
    <source>
        <dbReference type="PROSITE" id="PS50268"/>
    </source>
</evidence>
<dbReference type="FunFam" id="2.60.40.60:FF:000020">
    <property type="entry name" value="Dachsous cadherin-related 1b"/>
    <property type="match status" value="1"/>
</dbReference>
<feature type="domain" description="Cadherin" evidence="10">
    <location>
        <begin position="198"/>
        <end position="303"/>
    </location>
</feature>
<dbReference type="GO" id="GO:0005509">
    <property type="term" value="F:calcium ion binding"/>
    <property type="evidence" value="ECO:0007669"/>
    <property type="project" value="UniProtKB-UniRule"/>
</dbReference>
<dbReference type="Gene3D" id="2.60.40.60">
    <property type="entry name" value="Cadherins"/>
    <property type="match status" value="11"/>
</dbReference>
<feature type="domain" description="Cadherin" evidence="10">
    <location>
        <begin position="414"/>
        <end position="526"/>
    </location>
</feature>
<dbReference type="SMART" id="SM00112">
    <property type="entry name" value="CA"/>
    <property type="match status" value="8"/>
</dbReference>
<evidence type="ECO:0000256" key="7">
    <source>
        <dbReference type="PROSITE-ProRule" id="PRU00043"/>
    </source>
</evidence>
<dbReference type="PROSITE" id="PS50268">
    <property type="entry name" value="CADHERIN_2"/>
    <property type="match status" value="9"/>
</dbReference>
<keyword evidence="2 9" id="KW-0812">Transmembrane</keyword>
<accession>A0A183BWM0</accession>
<dbReference type="InterPro" id="IPR039808">
    <property type="entry name" value="Cadherin"/>
</dbReference>
<dbReference type="GO" id="GO:0016477">
    <property type="term" value="P:cell migration"/>
    <property type="evidence" value="ECO:0007669"/>
    <property type="project" value="TreeGrafter"/>
</dbReference>
<dbReference type="Pfam" id="PF00028">
    <property type="entry name" value="Cadherin"/>
    <property type="match status" value="4"/>
</dbReference>
<dbReference type="InterPro" id="IPR002126">
    <property type="entry name" value="Cadherin-like_dom"/>
</dbReference>